<keyword evidence="3 6" id="KW-0732">Signal</keyword>
<reference evidence="7 8" key="1">
    <citation type="submission" date="2015-01" db="EMBL/GenBank/DDBJ databases">
        <title>Comparative genomics of non-oral Prevotella species.</title>
        <authorList>
            <person name="Accetto T."/>
            <person name="Nograsek B."/>
            <person name="Avgustin G."/>
        </authorList>
    </citation>
    <scope>NUCLEOTIDE SEQUENCE [LARGE SCALE GENOMIC DNA]</scope>
    <source>
        <strain evidence="7 8">P5-119</strain>
    </source>
</reference>
<dbReference type="Pfam" id="PF01663">
    <property type="entry name" value="Phosphodiest"/>
    <property type="match status" value="1"/>
</dbReference>
<proteinExistence type="predicted"/>
<dbReference type="PANTHER" id="PTHR10151:SF120">
    <property type="entry name" value="BIS(5'-ADENOSYL)-TRIPHOSPHATASE"/>
    <property type="match status" value="1"/>
</dbReference>
<evidence type="ECO:0000256" key="3">
    <source>
        <dbReference type="ARBA" id="ARBA00022729"/>
    </source>
</evidence>
<feature type="chain" id="PRO_5002212336" evidence="6">
    <location>
        <begin position="22"/>
        <end position="490"/>
    </location>
</feature>
<dbReference type="EMBL" id="JXQK01000053">
    <property type="protein sequence ID" value="KIP62566.1"/>
    <property type="molecule type" value="Genomic_DNA"/>
</dbReference>
<accession>A0A0D0I5Q3</accession>
<evidence type="ECO:0000256" key="5">
    <source>
        <dbReference type="PIRSR" id="PIRSR031924-51"/>
    </source>
</evidence>
<dbReference type="AlphaFoldDB" id="A0A0D0I5Q3"/>
<name>A0A0D0I5Q3_9BACT</name>
<dbReference type="InterPro" id="IPR002591">
    <property type="entry name" value="Phosphodiest/P_Trfase"/>
</dbReference>
<dbReference type="SUPFAM" id="SSF53649">
    <property type="entry name" value="Alkaline phosphatase-like"/>
    <property type="match status" value="1"/>
</dbReference>
<protein>
    <submittedName>
        <fullName evidence="7">Nucleotide pyrophosphatase</fullName>
    </submittedName>
</protein>
<dbReference type="PANTHER" id="PTHR10151">
    <property type="entry name" value="ECTONUCLEOTIDE PYROPHOSPHATASE/PHOSPHODIESTERASE"/>
    <property type="match status" value="1"/>
</dbReference>
<dbReference type="STRING" id="1602171.ST44_07120"/>
<dbReference type="GO" id="GO:0004035">
    <property type="term" value="F:alkaline phosphatase activity"/>
    <property type="evidence" value="ECO:0007669"/>
    <property type="project" value="InterPro"/>
</dbReference>
<feature type="active site" description="Phosphothreonine intermediate" evidence="4">
    <location>
        <position position="73"/>
    </location>
</feature>
<evidence type="ECO:0000256" key="2">
    <source>
        <dbReference type="ARBA" id="ARBA00022723"/>
    </source>
</evidence>
<keyword evidence="2" id="KW-0479">Metal-binding</keyword>
<feature type="binding site" evidence="5">
    <location>
        <position position="94"/>
    </location>
    <ligand>
        <name>substrate</name>
    </ligand>
</feature>
<sequence>MKKLFLSAVLIMAALATFAQSRPKLIVGIVVDQMRWDYLHRYYDLYGEGGFKRIMNEGFDCENTMINYIPAITAVGHTSIYTGSVPAIHGIQGNSFLINGKFTYCTADTTVAGVGTKTKAGQMSPRNMFCTTIGDELKVATDFKSRVVGVAIKDRAAILPAGHAADAAYWIDGKQSKFVSSTYYMKQLPAWVEKYNKTVSKYTEDQINLSPAGNEVTMDMAKNVITNEKLGQQGETDMICISFSSTDKIGHKYGTHCQLIQDQFVDLDKRLADFMKYLDTTIGKGEYLLFLTADHGAANGILMNQEHGIPSGGFSYKKEIKELNAYFRQKYGVDADFTRYIMAYNVVLDHDAIEKAGLELSNVKKDVIDYFMKKDYVAYAVDMEHVADATVPPYIKEKMLNGYNAKRNGDVQLILQPGWYDVYGDKIEAGTTHSAWNPYDAHIPFLMMGWGVKHGKTNHPTYITDIAATICNLVHIQMPNGCIGNAVEMK</sequence>
<evidence type="ECO:0000256" key="1">
    <source>
        <dbReference type="ARBA" id="ARBA00022553"/>
    </source>
</evidence>
<dbReference type="GO" id="GO:0046872">
    <property type="term" value="F:metal ion binding"/>
    <property type="evidence" value="ECO:0007669"/>
    <property type="project" value="UniProtKB-KW"/>
</dbReference>
<keyword evidence="1 4" id="KW-0597">Phosphoprotein</keyword>
<evidence type="ECO:0000313" key="8">
    <source>
        <dbReference type="Proteomes" id="UP000032046"/>
    </source>
</evidence>
<feature type="signal peptide" evidence="6">
    <location>
        <begin position="1"/>
        <end position="21"/>
    </location>
</feature>
<dbReference type="CDD" id="cd16016">
    <property type="entry name" value="AP-SPAP"/>
    <property type="match status" value="1"/>
</dbReference>
<evidence type="ECO:0000256" key="6">
    <source>
        <dbReference type="SAM" id="SignalP"/>
    </source>
</evidence>
<dbReference type="Gene3D" id="3.40.720.10">
    <property type="entry name" value="Alkaline Phosphatase, subunit A"/>
    <property type="match status" value="2"/>
</dbReference>
<gene>
    <name evidence="7" type="ORF">ST44_07120</name>
</gene>
<dbReference type="Proteomes" id="UP000032046">
    <property type="component" value="Unassembled WGS sequence"/>
</dbReference>
<dbReference type="RefSeq" id="WP_042519219.1">
    <property type="nucleotide sequence ID" value="NZ_JXQK01000053.1"/>
</dbReference>
<organism evidence="7 8">
    <name type="scientific">Prevotella pectinovora</name>
    <dbReference type="NCBI Taxonomy" id="1602169"/>
    <lineage>
        <taxon>Bacteria</taxon>
        <taxon>Pseudomonadati</taxon>
        <taxon>Bacteroidota</taxon>
        <taxon>Bacteroidia</taxon>
        <taxon>Bacteroidales</taxon>
        <taxon>Prevotellaceae</taxon>
        <taxon>Prevotella</taxon>
    </lineage>
</organism>
<comment type="caution">
    <text evidence="7">The sequence shown here is derived from an EMBL/GenBank/DDBJ whole genome shotgun (WGS) entry which is preliminary data.</text>
</comment>
<dbReference type="InterPro" id="IPR017850">
    <property type="entry name" value="Alkaline_phosphatase_core_sf"/>
</dbReference>
<keyword evidence="8" id="KW-1185">Reference proteome</keyword>
<evidence type="ECO:0000256" key="4">
    <source>
        <dbReference type="PIRSR" id="PIRSR031924-50"/>
    </source>
</evidence>
<feature type="binding site" evidence="5">
    <location>
        <begin position="153"/>
        <end position="155"/>
    </location>
    <ligand>
        <name>substrate</name>
    </ligand>
</feature>
<evidence type="ECO:0000313" key="7">
    <source>
        <dbReference type="EMBL" id="KIP62566.1"/>
    </source>
</evidence>
<dbReference type="PIRSF" id="PIRSF031924">
    <property type="entry name" value="Pi-irrepressible_AP"/>
    <property type="match status" value="1"/>
</dbReference>
<dbReference type="InterPro" id="IPR026263">
    <property type="entry name" value="Alkaline_phosphatase_prok"/>
</dbReference>